<sequence length="137" mass="14126">MAGITKLGQQANQASSQLADQAAGFQMQARDKLAGALAQDAQWQASDLANANRERAALKQASATNLFGALSTLGTVGAYASSGGFDKDPITGRTPKLPGQSTLNNYGAGGLYDLNQTMQIGLGGLGNISGKRAGYWF</sequence>
<dbReference type="AlphaFoldDB" id="A0A6P1NX96"/>
<reference evidence="1 2" key="1">
    <citation type="submission" date="2020-01" db="EMBL/GenBank/DDBJ databases">
        <authorList>
            <person name="Kim M."/>
        </authorList>
    </citation>
    <scope>NUCLEOTIDE SEQUENCE [LARGE SCALE GENOMIC DNA]</scope>
    <source>
        <strain evidence="1 2">BT10</strain>
    </source>
</reference>
<organism evidence="1 2">
    <name type="scientific">Nibribacter ruber</name>
    <dbReference type="NCBI Taxonomy" id="2698458"/>
    <lineage>
        <taxon>Bacteria</taxon>
        <taxon>Pseudomonadati</taxon>
        <taxon>Bacteroidota</taxon>
        <taxon>Cytophagia</taxon>
        <taxon>Cytophagales</taxon>
        <taxon>Hymenobacteraceae</taxon>
        <taxon>Nibribacter</taxon>
    </lineage>
</organism>
<dbReference type="Proteomes" id="UP000464214">
    <property type="component" value="Chromosome"/>
</dbReference>
<gene>
    <name evidence="1" type="ORF">GU926_01940</name>
</gene>
<dbReference type="EMBL" id="CP047897">
    <property type="protein sequence ID" value="QHL86271.1"/>
    <property type="molecule type" value="Genomic_DNA"/>
</dbReference>
<protein>
    <submittedName>
        <fullName evidence="1">Uncharacterized protein</fullName>
    </submittedName>
</protein>
<accession>A0A6P1NX96</accession>
<proteinExistence type="predicted"/>
<keyword evidence="2" id="KW-1185">Reference proteome</keyword>
<evidence type="ECO:0000313" key="1">
    <source>
        <dbReference type="EMBL" id="QHL86271.1"/>
    </source>
</evidence>
<name>A0A6P1NX96_9BACT</name>
<evidence type="ECO:0000313" key="2">
    <source>
        <dbReference type="Proteomes" id="UP000464214"/>
    </source>
</evidence>
<dbReference type="KEGG" id="nib:GU926_01940"/>
<dbReference type="RefSeq" id="WP_160688527.1">
    <property type="nucleotide sequence ID" value="NZ_CP047897.1"/>
</dbReference>